<evidence type="ECO:0000256" key="2">
    <source>
        <dbReference type="SAM" id="Phobius"/>
    </source>
</evidence>
<sequence>MNWRMRKNKQGARAAFPISSRVRVKGAVVRACRTFRGCSDEKLRKSTNIVFLFIFTIAVAVIKSNLPASVPRGLFKSQSPNDTQDNECSQLLGVHLADRGGRRVVLPPAGPEATPEKVQPLEDD</sequence>
<keyword evidence="2" id="KW-0472">Membrane</keyword>
<keyword evidence="4" id="KW-1185">Reference proteome</keyword>
<accession>A0A2T7PFE3</accession>
<dbReference type="EMBL" id="PZQS01000004">
    <property type="protein sequence ID" value="PVD32131.1"/>
    <property type="molecule type" value="Genomic_DNA"/>
</dbReference>
<comment type="caution">
    <text evidence="3">The sequence shown here is derived from an EMBL/GenBank/DDBJ whole genome shotgun (WGS) entry which is preliminary data.</text>
</comment>
<protein>
    <submittedName>
        <fullName evidence="3">Uncharacterized protein</fullName>
    </submittedName>
</protein>
<evidence type="ECO:0000313" key="4">
    <source>
        <dbReference type="Proteomes" id="UP000245119"/>
    </source>
</evidence>
<dbReference type="AlphaFoldDB" id="A0A2T7PFE3"/>
<feature type="transmembrane region" description="Helical" evidence="2">
    <location>
        <begin position="49"/>
        <end position="66"/>
    </location>
</feature>
<dbReference type="Proteomes" id="UP000245119">
    <property type="component" value="Linkage Group LG4"/>
</dbReference>
<reference evidence="3 4" key="1">
    <citation type="submission" date="2018-04" db="EMBL/GenBank/DDBJ databases">
        <title>The genome of golden apple snail Pomacea canaliculata provides insight into stress tolerance and invasive adaptation.</title>
        <authorList>
            <person name="Liu C."/>
            <person name="Liu B."/>
            <person name="Ren Y."/>
            <person name="Zhang Y."/>
            <person name="Wang H."/>
            <person name="Li S."/>
            <person name="Jiang F."/>
            <person name="Yin L."/>
            <person name="Zhang G."/>
            <person name="Qian W."/>
            <person name="Fan W."/>
        </authorList>
    </citation>
    <scope>NUCLEOTIDE SEQUENCE [LARGE SCALE GENOMIC DNA]</scope>
    <source>
        <strain evidence="3">SZHN2017</strain>
        <tissue evidence="3">Muscle</tissue>
    </source>
</reference>
<feature type="region of interest" description="Disordered" evidence="1">
    <location>
        <begin position="103"/>
        <end position="124"/>
    </location>
</feature>
<name>A0A2T7PFE3_POMCA</name>
<keyword evidence="2" id="KW-0812">Transmembrane</keyword>
<organism evidence="3 4">
    <name type="scientific">Pomacea canaliculata</name>
    <name type="common">Golden apple snail</name>
    <dbReference type="NCBI Taxonomy" id="400727"/>
    <lineage>
        <taxon>Eukaryota</taxon>
        <taxon>Metazoa</taxon>
        <taxon>Spiralia</taxon>
        <taxon>Lophotrochozoa</taxon>
        <taxon>Mollusca</taxon>
        <taxon>Gastropoda</taxon>
        <taxon>Caenogastropoda</taxon>
        <taxon>Architaenioglossa</taxon>
        <taxon>Ampullarioidea</taxon>
        <taxon>Ampullariidae</taxon>
        <taxon>Pomacea</taxon>
    </lineage>
</organism>
<keyword evidence="2" id="KW-1133">Transmembrane helix</keyword>
<gene>
    <name evidence="3" type="ORF">C0Q70_07559</name>
</gene>
<evidence type="ECO:0000313" key="3">
    <source>
        <dbReference type="EMBL" id="PVD32131.1"/>
    </source>
</evidence>
<evidence type="ECO:0000256" key="1">
    <source>
        <dbReference type="SAM" id="MobiDB-lite"/>
    </source>
</evidence>
<proteinExistence type="predicted"/>